<name>A0A1H8JIN5_9RHOB</name>
<dbReference type="InterPro" id="IPR008927">
    <property type="entry name" value="6-PGluconate_DH-like_C_sf"/>
</dbReference>
<evidence type="ECO:0000259" key="3">
    <source>
        <dbReference type="Pfam" id="PF08125"/>
    </source>
</evidence>
<dbReference type="AlphaFoldDB" id="A0A1H8JIN5"/>
<dbReference type="SUPFAM" id="SSF48179">
    <property type="entry name" value="6-phosphogluconate dehydrogenase C-terminal domain-like"/>
    <property type="match status" value="1"/>
</dbReference>
<dbReference type="InterPro" id="IPR000669">
    <property type="entry name" value="Mannitol_DH"/>
</dbReference>
<reference evidence="4 5" key="1">
    <citation type="submission" date="2016-10" db="EMBL/GenBank/DDBJ databases">
        <authorList>
            <person name="de Groot N.N."/>
        </authorList>
    </citation>
    <scope>NUCLEOTIDE SEQUENCE [LARGE SCALE GENOMIC DNA]</scope>
    <source>
        <strain evidence="4 5">DSM 16213</strain>
    </source>
</reference>
<dbReference type="SUPFAM" id="SSF51735">
    <property type="entry name" value="NAD(P)-binding Rossmann-fold domains"/>
    <property type="match status" value="1"/>
</dbReference>
<evidence type="ECO:0000259" key="2">
    <source>
        <dbReference type="Pfam" id="PF01232"/>
    </source>
</evidence>
<dbReference type="Pfam" id="PF08125">
    <property type="entry name" value="Mannitol_dh_C"/>
    <property type="match status" value="1"/>
</dbReference>
<dbReference type="RefSeq" id="WP_089905670.1">
    <property type="nucleotide sequence ID" value="NZ_FOCI01000038.1"/>
</dbReference>
<dbReference type="InterPro" id="IPR013328">
    <property type="entry name" value="6PGD_dom2"/>
</dbReference>
<gene>
    <name evidence="4" type="ORF">SAMN04488003_1382</name>
</gene>
<protein>
    <submittedName>
        <fullName evidence="4">Fructuronate reductase</fullName>
    </submittedName>
</protein>
<evidence type="ECO:0000313" key="5">
    <source>
        <dbReference type="Proteomes" id="UP000199585"/>
    </source>
</evidence>
<evidence type="ECO:0000313" key="4">
    <source>
        <dbReference type="EMBL" id="SEN80166.1"/>
    </source>
</evidence>
<evidence type="ECO:0000256" key="1">
    <source>
        <dbReference type="ARBA" id="ARBA00023002"/>
    </source>
</evidence>
<dbReference type="OrthoDB" id="271711at2"/>
<dbReference type="Gene3D" id="1.10.1040.10">
    <property type="entry name" value="N-(1-d-carboxylethyl)-l-norvaline Dehydrogenase, domain 2"/>
    <property type="match status" value="1"/>
</dbReference>
<keyword evidence="5" id="KW-1185">Reference proteome</keyword>
<keyword evidence="1" id="KW-0560">Oxidoreductase</keyword>
<dbReference type="InterPro" id="IPR013131">
    <property type="entry name" value="Mannitol_DH_N"/>
</dbReference>
<dbReference type="PANTHER" id="PTHR43362">
    <property type="entry name" value="MANNITOL DEHYDROGENASE DSF1-RELATED"/>
    <property type="match status" value="1"/>
</dbReference>
<feature type="domain" description="Mannitol dehydrogenase C-terminal" evidence="3">
    <location>
        <begin position="273"/>
        <end position="465"/>
    </location>
</feature>
<feature type="domain" description="Mannitol dehydrogenase N-terminal" evidence="2">
    <location>
        <begin position="18"/>
        <end position="261"/>
    </location>
</feature>
<dbReference type="PANTHER" id="PTHR43362:SF1">
    <property type="entry name" value="MANNITOL DEHYDROGENASE 2-RELATED"/>
    <property type="match status" value="1"/>
</dbReference>
<proteinExistence type="predicted"/>
<dbReference type="EMBL" id="FOCI01000038">
    <property type="protein sequence ID" value="SEN80166.1"/>
    <property type="molecule type" value="Genomic_DNA"/>
</dbReference>
<dbReference type="InterPro" id="IPR036291">
    <property type="entry name" value="NAD(P)-bd_dom_sf"/>
</dbReference>
<dbReference type="InterPro" id="IPR013118">
    <property type="entry name" value="Mannitol_DH_C"/>
</dbReference>
<dbReference type="PRINTS" id="PR00084">
    <property type="entry name" value="MTLDHDRGNASE"/>
</dbReference>
<dbReference type="Gene3D" id="3.40.50.720">
    <property type="entry name" value="NAD(P)-binding Rossmann-like Domain"/>
    <property type="match status" value="1"/>
</dbReference>
<dbReference type="Pfam" id="PF01232">
    <property type="entry name" value="Mannitol_dh"/>
    <property type="match status" value="1"/>
</dbReference>
<accession>A0A1H8JIN5</accession>
<sequence length="478" mass="50789">MIQTNRLTRPDSPRPVTGIVHLGLGAFFRAFGCVIVDDAVQASGGDWGICGVSLRNPDTRDALRPQGWAYTAVTLAPDGPQTRVTSVLTDVLVAPEDPTAVLAAMTDPAVKIVSLTVTEKGYCHNPATGALNADHPDIVHDLTHDLPRSAPGYIVRALALRRAAGIAPFTVLTCDNLPHNGALVRGVVLDLARRIDPVLADWIAAEGRFPATMVDRITPATTADDIALVERLTGWHDAAPVMHEPFRQWAVQDDFVGGARPDLAAAGVQLVSDVTAFEDMKLRMLNGTHSALAYLGYLAGHETIADTVADPAFAAYVRTCWAEIMPAVAAPPGVDLAAYADALFDRYANPAIRHRTWQIAMDGSQKLPQRLLGTLRENLGAGRASPALCLAVAGWMRYAAGTDEADEPIDVRDPLADLLRRTATGGLNQGPTAMASALLSLDQIFPADIAALLTAPVTRAAERLWVVGARAAVQEVAT</sequence>
<organism evidence="4 5">
    <name type="scientific">Loktanella fryxellensis</name>
    <dbReference type="NCBI Taxonomy" id="245187"/>
    <lineage>
        <taxon>Bacteria</taxon>
        <taxon>Pseudomonadati</taxon>
        <taxon>Pseudomonadota</taxon>
        <taxon>Alphaproteobacteria</taxon>
        <taxon>Rhodobacterales</taxon>
        <taxon>Roseobacteraceae</taxon>
        <taxon>Loktanella</taxon>
    </lineage>
</organism>
<dbReference type="STRING" id="245187.SAMN04488003_1382"/>
<dbReference type="Proteomes" id="UP000199585">
    <property type="component" value="Unassembled WGS sequence"/>
</dbReference>
<dbReference type="GO" id="GO:0016616">
    <property type="term" value="F:oxidoreductase activity, acting on the CH-OH group of donors, NAD or NADP as acceptor"/>
    <property type="evidence" value="ECO:0007669"/>
    <property type="project" value="TreeGrafter"/>
</dbReference>
<dbReference type="InterPro" id="IPR050988">
    <property type="entry name" value="Mannitol_DH/Oxidoreductase"/>
</dbReference>